<evidence type="ECO:0000313" key="1">
    <source>
        <dbReference type="EMBL" id="GMN36541.1"/>
    </source>
</evidence>
<gene>
    <name evidence="1" type="ORF">TIFTF001_006109</name>
</gene>
<keyword evidence="2" id="KW-1185">Reference proteome</keyword>
<sequence length="47" mass="4967">MRMAALAVVVVEGCRSEGKAGVVWEALLMFVAGAAAQRGRSCRSWGK</sequence>
<comment type="caution">
    <text evidence="1">The sequence shown here is derived from an EMBL/GenBank/DDBJ whole genome shotgun (WGS) entry which is preliminary data.</text>
</comment>
<protein>
    <submittedName>
        <fullName evidence="1">Uncharacterized protein</fullName>
    </submittedName>
</protein>
<name>A0AA88A3G1_FICCA</name>
<reference evidence="1" key="1">
    <citation type="submission" date="2023-07" db="EMBL/GenBank/DDBJ databases">
        <title>draft genome sequence of fig (Ficus carica).</title>
        <authorList>
            <person name="Takahashi T."/>
            <person name="Nishimura K."/>
        </authorList>
    </citation>
    <scope>NUCLEOTIDE SEQUENCE</scope>
</reference>
<dbReference type="AlphaFoldDB" id="A0AA88A3G1"/>
<accession>A0AA88A3G1</accession>
<dbReference type="Proteomes" id="UP001187192">
    <property type="component" value="Unassembled WGS sequence"/>
</dbReference>
<proteinExistence type="predicted"/>
<organism evidence="1 2">
    <name type="scientific">Ficus carica</name>
    <name type="common">Common fig</name>
    <dbReference type="NCBI Taxonomy" id="3494"/>
    <lineage>
        <taxon>Eukaryota</taxon>
        <taxon>Viridiplantae</taxon>
        <taxon>Streptophyta</taxon>
        <taxon>Embryophyta</taxon>
        <taxon>Tracheophyta</taxon>
        <taxon>Spermatophyta</taxon>
        <taxon>Magnoliopsida</taxon>
        <taxon>eudicotyledons</taxon>
        <taxon>Gunneridae</taxon>
        <taxon>Pentapetalae</taxon>
        <taxon>rosids</taxon>
        <taxon>fabids</taxon>
        <taxon>Rosales</taxon>
        <taxon>Moraceae</taxon>
        <taxon>Ficeae</taxon>
        <taxon>Ficus</taxon>
    </lineage>
</organism>
<evidence type="ECO:0000313" key="2">
    <source>
        <dbReference type="Proteomes" id="UP001187192"/>
    </source>
</evidence>
<dbReference type="EMBL" id="BTGU01000006">
    <property type="protein sequence ID" value="GMN36541.1"/>
    <property type="molecule type" value="Genomic_DNA"/>
</dbReference>